<keyword evidence="1" id="KW-0472">Membrane</keyword>
<accession>R0GE83</accession>
<dbReference type="AlphaFoldDB" id="R0GE83"/>
<evidence type="ECO:0000313" key="3">
    <source>
        <dbReference type="Proteomes" id="UP000029121"/>
    </source>
</evidence>
<feature type="transmembrane region" description="Helical" evidence="1">
    <location>
        <begin position="79"/>
        <end position="102"/>
    </location>
</feature>
<gene>
    <name evidence="2" type="ORF">CARUB_v10028343mg</name>
</gene>
<reference evidence="3" key="1">
    <citation type="journal article" date="2013" name="Nat. Genet.">
        <title>The Capsella rubella genome and the genomic consequences of rapid mating system evolution.</title>
        <authorList>
            <person name="Slotte T."/>
            <person name="Hazzouri K.M."/>
            <person name="Agren J.A."/>
            <person name="Koenig D."/>
            <person name="Maumus F."/>
            <person name="Guo Y.L."/>
            <person name="Steige K."/>
            <person name="Platts A.E."/>
            <person name="Escobar J.S."/>
            <person name="Newman L.K."/>
            <person name="Wang W."/>
            <person name="Mandakova T."/>
            <person name="Vello E."/>
            <person name="Smith L.M."/>
            <person name="Henz S.R."/>
            <person name="Steffen J."/>
            <person name="Takuno S."/>
            <person name="Brandvain Y."/>
            <person name="Coop G."/>
            <person name="Andolfatto P."/>
            <person name="Hu T.T."/>
            <person name="Blanchette M."/>
            <person name="Clark R.M."/>
            <person name="Quesneville H."/>
            <person name="Nordborg M."/>
            <person name="Gaut B.S."/>
            <person name="Lysak M.A."/>
            <person name="Jenkins J."/>
            <person name="Grimwood J."/>
            <person name="Chapman J."/>
            <person name="Prochnik S."/>
            <person name="Shu S."/>
            <person name="Rokhsar D."/>
            <person name="Schmutz J."/>
            <person name="Weigel D."/>
            <person name="Wright S.I."/>
        </authorList>
    </citation>
    <scope>NUCLEOTIDE SEQUENCE [LARGE SCALE GENOMIC DNA]</scope>
    <source>
        <strain evidence="3">cv. Monte Gargano</strain>
    </source>
</reference>
<protein>
    <submittedName>
        <fullName evidence="2">Uncharacterized protein</fullName>
    </submittedName>
</protein>
<evidence type="ECO:0000256" key="1">
    <source>
        <dbReference type="SAM" id="Phobius"/>
    </source>
</evidence>
<keyword evidence="1" id="KW-0812">Transmembrane</keyword>
<sequence>MPPLEKLVSVSQCVSESYFSNSSYFGHQTGLQDQEIHHIVGNDLAVLAVTVMIFFIITLWGIFFLLVTELGCDVPHQKTLIIINACDITNQFFTFCILWQVLS</sequence>
<evidence type="ECO:0000313" key="2">
    <source>
        <dbReference type="EMBL" id="EOA14994.1"/>
    </source>
</evidence>
<dbReference type="Proteomes" id="UP000029121">
    <property type="component" value="Unassembled WGS sequence"/>
</dbReference>
<name>R0GE83_9BRAS</name>
<feature type="transmembrane region" description="Helical" evidence="1">
    <location>
        <begin position="44"/>
        <end position="67"/>
    </location>
</feature>
<keyword evidence="3" id="KW-1185">Reference proteome</keyword>
<keyword evidence="1" id="KW-1133">Transmembrane helix</keyword>
<organism evidence="2 3">
    <name type="scientific">Capsella rubella</name>
    <dbReference type="NCBI Taxonomy" id="81985"/>
    <lineage>
        <taxon>Eukaryota</taxon>
        <taxon>Viridiplantae</taxon>
        <taxon>Streptophyta</taxon>
        <taxon>Embryophyta</taxon>
        <taxon>Tracheophyta</taxon>
        <taxon>Spermatophyta</taxon>
        <taxon>Magnoliopsida</taxon>
        <taxon>eudicotyledons</taxon>
        <taxon>Gunneridae</taxon>
        <taxon>Pentapetalae</taxon>
        <taxon>rosids</taxon>
        <taxon>malvids</taxon>
        <taxon>Brassicales</taxon>
        <taxon>Brassicaceae</taxon>
        <taxon>Camelineae</taxon>
        <taxon>Capsella</taxon>
    </lineage>
</organism>
<dbReference type="EMBL" id="KB870812">
    <property type="protein sequence ID" value="EOA14994.1"/>
    <property type="molecule type" value="Genomic_DNA"/>
</dbReference>
<proteinExistence type="predicted"/>